<evidence type="ECO:0000256" key="1">
    <source>
        <dbReference type="SAM" id="MobiDB-lite"/>
    </source>
</evidence>
<evidence type="ECO:0000313" key="2">
    <source>
        <dbReference type="EMBL" id="JAD11061.1"/>
    </source>
</evidence>
<reference evidence="2" key="1">
    <citation type="submission" date="2014-11" db="EMBL/GenBank/DDBJ databases">
        <authorList>
            <person name="Geib S."/>
        </authorList>
    </citation>
    <scope>NUCLEOTIDE SEQUENCE</scope>
</reference>
<organism evidence="2">
    <name type="scientific">Zeugodacus cucurbitae</name>
    <name type="common">Melon fruit fly</name>
    <name type="synonym">Bactrocera cucurbitae</name>
    <dbReference type="NCBI Taxonomy" id="28588"/>
    <lineage>
        <taxon>Eukaryota</taxon>
        <taxon>Metazoa</taxon>
        <taxon>Ecdysozoa</taxon>
        <taxon>Arthropoda</taxon>
        <taxon>Hexapoda</taxon>
        <taxon>Insecta</taxon>
        <taxon>Pterygota</taxon>
        <taxon>Neoptera</taxon>
        <taxon>Endopterygota</taxon>
        <taxon>Diptera</taxon>
        <taxon>Brachycera</taxon>
        <taxon>Muscomorpha</taxon>
        <taxon>Tephritoidea</taxon>
        <taxon>Tephritidae</taxon>
        <taxon>Zeugodacus</taxon>
        <taxon>Zeugodacus</taxon>
    </lineage>
</organism>
<dbReference type="EMBL" id="GBXI01003231">
    <property type="protein sequence ID" value="JAD11061.1"/>
    <property type="molecule type" value="Transcribed_RNA"/>
</dbReference>
<reference evidence="2" key="2">
    <citation type="journal article" date="2015" name="Gigascience">
        <title>Reconstructing a comprehensive transcriptome assembly of a white-pupal translocated strain of the pest fruit fly Bactrocera cucurbitae.</title>
        <authorList>
            <person name="Sim S.B."/>
            <person name="Calla B."/>
            <person name="Hall B."/>
            <person name="DeRego T."/>
            <person name="Geib S.M."/>
        </authorList>
    </citation>
    <scope>NUCLEOTIDE SEQUENCE</scope>
</reference>
<feature type="region of interest" description="Disordered" evidence="1">
    <location>
        <begin position="48"/>
        <end position="80"/>
    </location>
</feature>
<protein>
    <submittedName>
        <fullName evidence="2">Uncharacterized protein MJECS08</fullName>
    </submittedName>
</protein>
<dbReference type="AlphaFoldDB" id="A0A0A1XJ81"/>
<name>A0A0A1XJ81_ZEUCU</name>
<feature type="compositionally biased region" description="Polar residues" evidence="1">
    <location>
        <begin position="49"/>
        <end position="62"/>
    </location>
</feature>
<proteinExistence type="predicted"/>
<feature type="compositionally biased region" description="Low complexity" evidence="1">
    <location>
        <begin position="67"/>
        <end position="80"/>
    </location>
</feature>
<accession>A0A0A1XJ81</accession>
<gene>
    <name evidence="2" type="primary">MJECS08</name>
    <name evidence="2" type="ORF">g.17769</name>
</gene>
<sequence length="118" mass="12936">MSYATLVNNCNASTLAEQGINKPNYTPRKALKKAFKLLKRVFKPVTVSKVDNNNNTKQQITAENPPAATEQQQSQEAETSTFNASILTICSTLSAEEYENELNESAELAAKIKLIAAE</sequence>